<comment type="caution">
    <text evidence="2">The sequence shown here is derived from an EMBL/GenBank/DDBJ whole genome shotgun (WGS) entry which is preliminary data.</text>
</comment>
<keyword evidence="3" id="KW-1185">Reference proteome</keyword>
<dbReference type="InterPro" id="IPR005162">
    <property type="entry name" value="Retrotrans_gag_dom"/>
</dbReference>
<reference evidence="2 3" key="1">
    <citation type="journal article" date="2022" name="G3 (Bethesda)">
        <title>Whole-genome sequence and methylome profiling of the almond [Prunus dulcis (Mill.) D.A. Webb] cultivar 'Nonpareil'.</title>
        <authorList>
            <person name="D'Amico-Willman K.M."/>
            <person name="Ouma W.Z."/>
            <person name="Meulia T."/>
            <person name="Sideli G.M."/>
            <person name="Gradziel T.M."/>
            <person name="Fresnedo-Ramirez J."/>
        </authorList>
    </citation>
    <scope>NUCLEOTIDE SEQUENCE [LARGE SCALE GENOMIC DNA]</scope>
    <source>
        <strain evidence="2">Clone GOH B32 T37-40</strain>
    </source>
</reference>
<gene>
    <name evidence="2" type="ORF">L3X38_005164</name>
</gene>
<proteinExistence type="predicted"/>
<dbReference type="EMBL" id="JAJFAZ020000001">
    <property type="protein sequence ID" value="KAI5352273.1"/>
    <property type="molecule type" value="Genomic_DNA"/>
</dbReference>
<evidence type="ECO:0000313" key="2">
    <source>
        <dbReference type="EMBL" id="KAI5352273.1"/>
    </source>
</evidence>
<protein>
    <recommendedName>
        <fullName evidence="1">Retrotransposon gag domain-containing protein</fullName>
    </recommendedName>
</protein>
<dbReference type="Pfam" id="PF03732">
    <property type="entry name" value="Retrotrans_gag"/>
    <property type="match status" value="1"/>
</dbReference>
<organism evidence="2 3">
    <name type="scientific">Prunus dulcis</name>
    <name type="common">Almond</name>
    <name type="synonym">Amygdalus dulcis</name>
    <dbReference type="NCBI Taxonomy" id="3755"/>
    <lineage>
        <taxon>Eukaryota</taxon>
        <taxon>Viridiplantae</taxon>
        <taxon>Streptophyta</taxon>
        <taxon>Embryophyta</taxon>
        <taxon>Tracheophyta</taxon>
        <taxon>Spermatophyta</taxon>
        <taxon>Magnoliopsida</taxon>
        <taxon>eudicotyledons</taxon>
        <taxon>Gunneridae</taxon>
        <taxon>Pentapetalae</taxon>
        <taxon>rosids</taxon>
        <taxon>fabids</taxon>
        <taxon>Rosales</taxon>
        <taxon>Rosaceae</taxon>
        <taxon>Amygdaloideae</taxon>
        <taxon>Amygdaleae</taxon>
        <taxon>Prunus</taxon>
    </lineage>
</organism>
<name>A0AAD4ZQB8_PRUDU</name>
<dbReference type="AlphaFoldDB" id="A0AAD4ZQB8"/>
<evidence type="ECO:0000259" key="1">
    <source>
        <dbReference type="Pfam" id="PF03732"/>
    </source>
</evidence>
<feature type="domain" description="Retrotransposon gag" evidence="1">
    <location>
        <begin position="14"/>
        <end position="62"/>
    </location>
</feature>
<evidence type="ECO:0000313" key="3">
    <source>
        <dbReference type="Proteomes" id="UP001054821"/>
    </source>
</evidence>
<sequence length="89" mass="10312">MNEQRVPGNLKVTIASTYLEGQAYHWWESVLAMPDVEIATWVAFETIFLDKYFSETMKTRKVENFGIGQNIGEILPKFRQKSKGSLKRI</sequence>
<dbReference type="Proteomes" id="UP001054821">
    <property type="component" value="Chromosome 1"/>
</dbReference>
<accession>A0AAD4ZQB8</accession>